<name>A0A1P9WT65_9BACT</name>
<dbReference type="AlphaFoldDB" id="A0A1P9WT65"/>
<sequence>MSHLYNSTSVKSGSFVVIIISFNTTMKQFLLLLTLLPALVFESDEPASKLNGAFRQTKNKYGSMTEWQTSDSITIIKVFRDGHWLAAYYNDKRKGRTSFDGACGGTYALKDGKYVETVGYYSWDSTAVGKVYSFSYNVSPTQYEQYGKMNSDKYKDYPINEVCERITAKEPLKNNALEGVWFMREGSWGGTSRFGEGTYKDFEVVKIFSYPMVVYAYYNPKTRKFDGAGGAMYQFDGKTLTETNEFWSWQTDGSRRGNIETFRATVKDGQFVQQGWDGKLREVWAKAPSPATNK</sequence>
<proteinExistence type="predicted"/>
<evidence type="ECO:0000313" key="1">
    <source>
        <dbReference type="EMBL" id="AQG78530.1"/>
    </source>
</evidence>
<dbReference type="Proteomes" id="UP000187941">
    <property type="component" value="Chromosome"/>
</dbReference>
<evidence type="ECO:0008006" key="3">
    <source>
        <dbReference type="Google" id="ProtNLM"/>
    </source>
</evidence>
<organism evidence="1 2">
    <name type="scientific">Spirosoma montaniterrae</name>
    <dbReference type="NCBI Taxonomy" id="1178516"/>
    <lineage>
        <taxon>Bacteria</taxon>
        <taxon>Pseudomonadati</taxon>
        <taxon>Bacteroidota</taxon>
        <taxon>Cytophagia</taxon>
        <taxon>Cytophagales</taxon>
        <taxon>Cytophagaceae</taxon>
        <taxon>Spirosoma</taxon>
    </lineage>
</organism>
<protein>
    <recommendedName>
        <fullName evidence="3">Membrane or secreted protein</fullName>
    </recommendedName>
</protein>
<evidence type="ECO:0000313" key="2">
    <source>
        <dbReference type="Proteomes" id="UP000187941"/>
    </source>
</evidence>
<dbReference type="EMBL" id="CP014263">
    <property type="protein sequence ID" value="AQG78530.1"/>
    <property type="molecule type" value="Genomic_DNA"/>
</dbReference>
<reference evidence="1 2" key="1">
    <citation type="submission" date="2016-01" db="EMBL/GenBank/DDBJ databases">
        <authorList>
            <person name="Oliw E.H."/>
        </authorList>
    </citation>
    <scope>NUCLEOTIDE SEQUENCE [LARGE SCALE GENOMIC DNA]</scope>
    <source>
        <strain evidence="1 2">DY10</strain>
    </source>
</reference>
<keyword evidence="2" id="KW-1185">Reference proteome</keyword>
<gene>
    <name evidence="1" type="ORF">AWR27_03750</name>
</gene>
<accession>A0A1P9WT65</accession>
<dbReference type="KEGG" id="smon:AWR27_03750"/>
<dbReference type="STRING" id="1178516.AWR27_03750"/>